<dbReference type="RefSeq" id="WP_042275968.1">
    <property type="nucleotide sequence ID" value="NZ_BBML01000001.1"/>
</dbReference>
<dbReference type="PROSITE" id="PS50206">
    <property type="entry name" value="RHODANESE_3"/>
    <property type="match status" value="1"/>
</dbReference>
<organism evidence="3 4">
    <name type="scientific">Nonlabens tegetincola</name>
    <dbReference type="NCBI Taxonomy" id="323273"/>
    <lineage>
        <taxon>Bacteria</taxon>
        <taxon>Pseudomonadati</taxon>
        <taxon>Bacteroidota</taxon>
        <taxon>Flavobacteriia</taxon>
        <taxon>Flavobacteriales</taxon>
        <taxon>Flavobacteriaceae</taxon>
        <taxon>Nonlabens</taxon>
    </lineage>
</organism>
<dbReference type="Gene3D" id="3.40.250.10">
    <property type="entry name" value="Rhodanese-like domain"/>
    <property type="match status" value="1"/>
</dbReference>
<sequence length="160" mass="18456">MRYLTALFFLISTIALAQNDQIQDALKKYNDDTVPYITVDTLSNNLSDYILLDTRTRAEFEVSHLPNAIWVGQFFKSSRIENLDKSQMVVVYCSIGVRSENYGEKLLEQGFKTVYNLHGGLFTWFDAGYKVVDLNGNTTHKVHTYSKKWSDYIKNGDKVY</sequence>
<comment type="caution">
    <text evidence="3">The sequence shown here is derived from an EMBL/GenBank/DDBJ whole genome shotgun (WGS) entry which is preliminary data.</text>
</comment>
<dbReference type="PANTHER" id="PTHR43031:SF16">
    <property type="entry name" value="OXIDOREDUCTASE"/>
    <property type="match status" value="1"/>
</dbReference>
<feature type="domain" description="Rhodanese" evidence="2">
    <location>
        <begin position="45"/>
        <end position="133"/>
    </location>
</feature>
<gene>
    <name evidence="3" type="ORF">JCM19294_2240</name>
</gene>
<dbReference type="SMART" id="SM00450">
    <property type="entry name" value="RHOD"/>
    <property type="match status" value="1"/>
</dbReference>
<dbReference type="NCBIfam" id="NF045521">
    <property type="entry name" value="rhoda_near_glyco"/>
    <property type="match status" value="1"/>
</dbReference>
<name>A0A090Q187_9FLAO</name>
<evidence type="ECO:0000256" key="1">
    <source>
        <dbReference type="SAM" id="SignalP"/>
    </source>
</evidence>
<dbReference type="Proteomes" id="UP000029221">
    <property type="component" value="Unassembled WGS sequence"/>
</dbReference>
<dbReference type="SUPFAM" id="SSF52821">
    <property type="entry name" value="Rhodanese/Cell cycle control phosphatase"/>
    <property type="match status" value="1"/>
</dbReference>
<evidence type="ECO:0000313" key="3">
    <source>
        <dbReference type="EMBL" id="GAK95458.1"/>
    </source>
</evidence>
<evidence type="ECO:0000313" key="4">
    <source>
        <dbReference type="Proteomes" id="UP000029221"/>
    </source>
</evidence>
<dbReference type="Pfam" id="PF00581">
    <property type="entry name" value="Rhodanese"/>
    <property type="match status" value="1"/>
</dbReference>
<evidence type="ECO:0000259" key="2">
    <source>
        <dbReference type="PROSITE" id="PS50206"/>
    </source>
</evidence>
<dbReference type="AlphaFoldDB" id="A0A090Q187"/>
<feature type="chain" id="PRO_5001862918" evidence="1">
    <location>
        <begin position="18"/>
        <end position="160"/>
    </location>
</feature>
<proteinExistence type="predicted"/>
<dbReference type="eggNOG" id="COG0607">
    <property type="taxonomic scope" value="Bacteria"/>
</dbReference>
<dbReference type="InterPro" id="IPR050229">
    <property type="entry name" value="GlpE_sulfurtransferase"/>
</dbReference>
<accession>A0A090Q187</accession>
<keyword evidence="4" id="KW-1185">Reference proteome</keyword>
<keyword evidence="1" id="KW-0732">Signal</keyword>
<protein>
    <submittedName>
        <fullName evidence="3">Rhodanese-like domain protein</fullName>
    </submittedName>
</protein>
<dbReference type="PANTHER" id="PTHR43031">
    <property type="entry name" value="FAD-DEPENDENT OXIDOREDUCTASE"/>
    <property type="match status" value="1"/>
</dbReference>
<dbReference type="EMBL" id="BBML01000001">
    <property type="protein sequence ID" value="GAK95458.1"/>
    <property type="molecule type" value="Genomic_DNA"/>
</dbReference>
<dbReference type="InterPro" id="IPR036873">
    <property type="entry name" value="Rhodanese-like_dom_sf"/>
</dbReference>
<dbReference type="InterPro" id="IPR001763">
    <property type="entry name" value="Rhodanese-like_dom"/>
</dbReference>
<reference evidence="3" key="1">
    <citation type="journal article" date="2014" name="Genome Announc.">
        <title>Draft Genome Sequences of Marine Flavobacterium Nonlabens Strains NR17, NR24, NR27, NR32, NR33, and Ara13.</title>
        <authorList>
            <person name="Nakanishi M."/>
            <person name="Meirelles P."/>
            <person name="Suzuki R."/>
            <person name="Takatani N."/>
            <person name="Mino S."/>
            <person name="Suda W."/>
            <person name="Oshima K."/>
            <person name="Hattori M."/>
            <person name="Ohkuma M."/>
            <person name="Hosokawa M."/>
            <person name="Miyashita K."/>
            <person name="Thompson F.L."/>
            <person name="Niwa A."/>
            <person name="Sawabe T."/>
            <person name="Sawabe T."/>
        </authorList>
    </citation>
    <scope>NUCLEOTIDE SEQUENCE [LARGE SCALE GENOMIC DNA]</scope>
    <source>
        <strain evidence="3">JCM 19294</strain>
    </source>
</reference>
<dbReference type="STRING" id="319236.BST91_00375"/>
<feature type="signal peptide" evidence="1">
    <location>
        <begin position="1"/>
        <end position="17"/>
    </location>
</feature>
<dbReference type="CDD" id="cd00158">
    <property type="entry name" value="RHOD"/>
    <property type="match status" value="1"/>
</dbReference>